<dbReference type="PANTHER" id="PTHR10133:SF27">
    <property type="entry name" value="DNA POLYMERASE NU"/>
    <property type="match status" value="1"/>
</dbReference>
<evidence type="ECO:0000256" key="3">
    <source>
        <dbReference type="ARBA" id="ARBA00020311"/>
    </source>
</evidence>
<keyword evidence="7" id="KW-0540">Nuclease</keyword>
<dbReference type="Proteomes" id="UP000231183">
    <property type="component" value="Unassembled WGS sequence"/>
</dbReference>
<feature type="domain" description="DNA-directed DNA polymerase family A palm" evidence="19">
    <location>
        <begin position="647"/>
        <end position="856"/>
    </location>
</feature>
<dbReference type="PROSITE" id="PS00447">
    <property type="entry name" value="DNA_POLYMERASE_A"/>
    <property type="match status" value="1"/>
</dbReference>
<keyword evidence="9" id="KW-0378">Hydrolase</keyword>
<evidence type="ECO:0000259" key="19">
    <source>
        <dbReference type="SMART" id="SM00482"/>
    </source>
</evidence>
<evidence type="ECO:0000256" key="10">
    <source>
        <dbReference type="ARBA" id="ARBA00022839"/>
    </source>
</evidence>
<dbReference type="GO" id="GO:0008408">
    <property type="term" value="F:3'-5' exonuclease activity"/>
    <property type="evidence" value="ECO:0007669"/>
    <property type="project" value="InterPro"/>
</dbReference>
<dbReference type="GO" id="GO:0006302">
    <property type="term" value="P:double-strand break repair"/>
    <property type="evidence" value="ECO:0007669"/>
    <property type="project" value="TreeGrafter"/>
</dbReference>
<dbReference type="FunFam" id="1.10.150.20:FF:000002">
    <property type="entry name" value="DNA polymerase I"/>
    <property type="match status" value="1"/>
</dbReference>
<keyword evidence="5 16" id="KW-0548">Nucleotidyltransferase</keyword>
<dbReference type="InterPro" id="IPR019760">
    <property type="entry name" value="DNA-dir_DNA_pol_A_CS"/>
</dbReference>
<evidence type="ECO:0000256" key="6">
    <source>
        <dbReference type="ARBA" id="ARBA00022705"/>
    </source>
</evidence>
<evidence type="ECO:0000313" key="21">
    <source>
        <dbReference type="Proteomes" id="UP000231183"/>
    </source>
</evidence>
<evidence type="ECO:0000313" key="20">
    <source>
        <dbReference type="EMBL" id="PIT87235.1"/>
    </source>
</evidence>
<evidence type="ECO:0000256" key="11">
    <source>
        <dbReference type="ARBA" id="ARBA00022932"/>
    </source>
</evidence>
<keyword evidence="8 16" id="KW-0227">DNA damage</keyword>
<comment type="caution">
    <text evidence="20">The sequence shown here is derived from an EMBL/GenBank/DDBJ whole genome shotgun (WGS) entry which is preliminary data.</text>
</comment>
<evidence type="ECO:0000256" key="1">
    <source>
        <dbReference type="ARBA" id="ARBA00007705"/>
    </source>
</evidence>
<dbReference type="NCBIfam" id="NF004397">
    <property type="entry name" value="PRK05755.1"/>
    <property type="match status" value="1"/>
</dbReference>
<feature type="domain" description="5'-3' exonuclease" evidence="18">
    <location>
        <begin position="2"/>
        <end position="267"/>
    </location>
</feature>
<dbReference type="InterPro" id="IPR054690">
    <property type="entry name" value="DNA_polI_exonuclease"/>
</dbReference>
<dbReference type="InterPro" id="IPR002562">
    <property type="entry name" value="3'-5'_exonuclease_dom"/>
</dbReference>
<dbReference type="CDD" id="cd09898">
    <property type="entry name" value="H3TH_53EXO"/>
    <property type="match status" value="1"/>
</dbReference>
<dbReference type="SMART" id="SM00482">
    <property type="entry name" value="POLAc"/>
    <property type="match status" value="1"/>
</dbReference>
<dbReference type="InterPro" id="IPR002421">
    <property type="entry name" value="5-3_exonuclease"/>
</dbReference>
<dbReference type="InterPro" id="IPR008918">
    <property type="entry name" value="HhH2"/>
</dbReference>
<dbReference type="Pfam" id="PF01367">
    <property type="entry name" value="5_3_exonuc"/>
    <property type="match status" value="1"/>
</dbReference>
<dbReference type="Gene3D" id="3.40.50.1010">
    <property type="entry name" value="5'-nuclease"/>
    <property type="match status" value="1"/>
</dbReference>
<evidence type="ECO:0000256" key="5">
    <source>
        <dbReference type="ARBA" id="ARBA00022695"/>
    </source>
</evidence>
<evidence type="ECO:0000256" key="8">
    <source>
        <dbReference type="ARBA" id="ARBA00022763"/>
    </source>
</evidence>
<sequence length="892" mass="100375">MKKFIIIDGNAIIHRAYHAIPPLTDKKGRLVNAVYGFASMLLKVWNQLRPEYLAVSFDLAGPTFRHVKYKEYKATRVKADQDLYDQIPLVHELVQAFNIPIFEKKGYEADDIIGTLARQIKDKEIYIVTGDMDTLQLVNKDVKVYTLRQGMNDVVIYDADKVRQRYEFGPEMVVDYKALRGDGSDNIIGVPGIGEKTATQLITKIGGIEEIYHQLKDKNSKLYDEFKPGVIAKLIAGQDSAVLSKELATIDRAVPDLGFDLAKCALKDFDKDKVLKIFAEFEFVSLLKRIPGMGNEAWPVEKKKIKNKTGLKFEIKEVGSEKEITELIKIIKNKKVFSAKEVVSGVSIMQGKLQGLVMVVDGRGYWVEKKYLEKIKKILTDKEIELIGHDLKNFIKALKNDGVVKQFDCVLFDTKIASYLLNPGNRAHDPASIALKILGKELPAGSGQESLFGVDYRSLAQELYFLQQASDKLKKELKQVNNLGLLEKIEMPLLGILADMEINGMAVDYKMLKELSLKVNKDIVTTTRKIHELAKEEFNISSTTQLREILFDKLELPTAGIKKGKTGYSTDSEQLGKLAGVHPIIAQIEIYRELSKLQNTYIDVLPSLVNKNTGRIHTSFNQAITATGRLSSSEPNLQNIPIRTEIGRQIRNAFMAQSGHVLVSADYSQIELRIVASLAKDEKLIDIFTRDKDVHAATAAAINGVPLDKVSKEMRYAAKEVNFGVLYGMGSYGLSWRAGIPVWQAKEFIAKYFEQFEGVKKYIDQILVFARQEGYSETLFGRRRYLPELNSRNFQARSTAERMAINHPIQGTAADLMKMAMIMVGKKIDKLSHPAGEVKMIMQVHDELVLEVKKGLEKEAGELVKKTMEEVVKLNVPVKVDVHSGPRWGELK</sequence>
<comment type="similarity">
    <text evidence="1 16">Belongs to the DNA polymerase type-A family.</text>
</comment>
<keyword evidence="10" id="KW-0269">Exonuclease</keyword>
<evidence type="ECO:0000259" key="17">
    <source>
        <dbReference type="SMART" id="SM00474"/>
    </source>
</evidence>
<evidence type="ECO:0000256" key="16">
    <source>
        <dbReference type="RuleBase" id="RU004460"/>
    </source>
</evidence>
<dbReference type="FunFam" id="1.10.150.20:FF:000003">
    <property type="entry name" value="DNA polymerase I"/>
    <property type="match status" value="1"/>
</dbReference>
<evidence type="ECO:0000256" key="13">
    <source>
        <dbReference type="ARBA" id="ARBA00023204"/>
    </source>
</evidence>
<keyword evidence="4 16" id="KW-0808">Transferase</keyword>
<keyword evidence="12 16" id="KW-0238">DNA-binding</keyword>
<dbReference type="EC" id="2.7.7.7" evidence="2 15"/>
<evidence type="ECO:0000256" key="14">
    <source>
        <dbReference type="ARBA" id="ARBA00049244"/>
    </source>
</evidence>
<dbReference type="Gene3D" id="3.30.70.370">
    <property type="match status" value="1"/>
</dbReference>
<dbReference type="InterPro" id="IPR020045">
    <property type="entry name" value="DNA_polI_H3TH"/>
</dbReference>
<dbReference type="Pfam" id="PF00476">
    <property type="entry name" value="DNA_pol_A"/>
    <property type="match status" value="1"/>
</dbReference>
<dbReference type="PRINTS" id="PR00868">
    <property type="entry name" value="DNAPOLI"/>
</dbReference>
<dbReference type="SUPFAM" id="SSF56672">
    <property type="entry name" value="DNA/RNA polymerases"/>
    <property type="match status" value="1"/>
</dbReference>
<dbReference type="AlphaFoldDB" id="A0A2M6W3C9"/>
<dbReference type="CDD" id="cd06140">
    <property type="entry name" value="DNA_polA_I_Bacillus_like_exo"/>
    <property type="match status" value="1"/>
</dbReference>
<gene>
    <name evidence="16" type="primary">polA</name>
    <name evidence="20" type="ORF">COU31_04015</name>
</gene>
<dbReference type="InterPro" id="IPR002298">
    <property type="entry name" value="DNA_polymerase_A"/>
</dbReference>
<dbReference type="SMART" id="SM00279">
    <property type="entry name" value="HhH2"/>
    <property type="match status" value="1"/>
</dbReference>
<evidence type="ECO:0000256" key="4">
    <source>
        <dbReference type="ARBA" id="ARBA00022679"/>
    </source>
</evidence>
<comment type="catalytic activity">
    <reaction evidence="14 16">
        <text>DNA(n) + a 2'-deoxyribonucleoside 5'-triphosphate = DNA(n+1) + diphosphate</text>
        <dbReference type="Rhea" id="RHEA:22508"/>
        <dbReference type="Rhea" id="RHEA-COMP:17339"/>
        <dbReference type="Rhea" id="RHEA-COMP:17340"/>
        <dbReference type="ChEBI" id="CHEBI:33019"/>
        <dbReference type="ChEBI" id="CHEBI:61560"/>
        <dbReference type="ChEBI" id="CHEBI:173112"/>
        <dbReference type="EC" id="2.7.7.7"/>
    </reaction>
</comment>
<keyword evidence="6 16" id="KW-0235">DNA replication</keyword>
<dbReference type="Gene3D" id="3.30.420.10">
    <property type="entry name" value="Ribonuclease H-like superfamily/Ribonuclease H"/>
    <property type="match status" value="1"/>
</dbReference>
<dbReference type="InterPro" id="IPR020046">
    <property type="entry name" value="5-3_exonucl_a-hlix_arch_N"/>
</dbReference>
<keyword evidence="13 16" id="KW-0234">DNA repair</keyword>
<evidence type="ECO:0000256" key="15">
    <source>
        <dbReference type="NCBIfam" id="TIGR00593"/>
    </source>
</evidence>
<dbReference type="InterPro" id="IPR001098">
    <property type="entry name" value="DNA-dir_DNA_pol_A_palm_dom"/>
</dbReference>
<dbReference type="PANTHER" id="PTHR10133">
    <property type="entry name" value="DNA POLYMERASE I"/>
    <property type="match status" value="1"/>
</dbReference>
<dbReference type="InterPro" id="IPR018320">
    <property type="entry name" value="DNA_polymerase_1"/>
</dbReference>
<name>A0A2M6W3C9_9BACT</name>
<dbReference type="Pfam" id="PF22619">
    <property type="entry name" value="DNA_polI_exo1"/>
    <property type="match status" value="1"/>
</dbReference>
<dbReference type="GO" id="GO:0008409">
    <property type="term" value="F:5'-3' exonuclease activity"/>
    <property type="evidence" value="ECO:0007669"/>
    <property type="project" value="InterPro"/>
</dbReference>
<dbReference type="SMART" id="SM00475">
    <property type="entry name" value="53EXOc"/>
    <property type="match status" value="1"/>
</dbReference>
<protein>
    <recommendedName>
        <fullName evidence="3 15">DNA polymerase I</fullName>
        <ecNumber evidence="2 15">2.7.7.7</ecNumber>
    </recommendedName>
</protein>
<dbReference type="InterPro" id="IPR036397">
    <property type="entry name" value="RNaseH_sf"/>
</dbReference>
<dbReference type="InterPro" id="IPR029060">
    <property type="entry name" value="PIN-like_dom_sf"/>
</dbReference>
<feature type="domain" description="3'-5' exonuclease" evidence="17">
    <location>
        <begin position="315"/>
        <end position="478"/>
    </location>
</feature>
<evidence type="ECO:0000256" key="9">
    <source>
        <dbReference type="ARBA" id="ARBA00022801"/>
    </source>
</evidence>
<proteinExistence type="inferred from homology"/>
<dbReference type="SUPFAM" id="SSF53098">
    <property type="entry name" value="Ribonuclease H-like"/>
    <property type="match status" value="1"/>
</dbReference>
<dbReference type="GO" id="GO:0003677">
    <property type="term" value="F:DNA binding"/>
    <property type="evidence" value="ECO:0007669"/>
    <property type="project" value="UniProtKB-UniRule"/>
</dbReference>
<dbReference type="Gene3D" id="1.20.1060.10">
    <property type="entry name" value="Taq DNA Polymerase, Chain T, domain 4"/>
    <property type="match status" value="1"/>
</dbReference>
<dbReference type="Pfam" id="PF02739">
    <property type="entry name" value="5_3_exonuc_N"/>
    <property type="match status" value="1"/>
</dbReference>
<evidence type="ECO:0000256" key="2">
    <source>
        <dbReference type="ARBA" id="ARBA00012417"/>
    </source>
</evidence>
<evidence type="ECO:0000256" key="12">
    <source>
        <dbReference type="ARBA" id="ARBA00023125"/>
    </source>
</evidence>
<dbReference type="SUPFAM" id="SSF88723">
    <property type="entry name" value="PIN domain-like"/>
    <property type="match status" value="1"/>
</dbReference>
<dbReference type="GO" id="GO:0006261">
    <property type="term" value="P:DNA-templated DNA replication"/>
    <property type="evidence" value="ECO:0007669"/>
    <property type="project" value="UniProtKB-UniRule"/>
</dbReference>
<dbReference type="CDD" id="cd08637">
    <property type="entry name" value="DNA_pol_A_pol_I_C"/>
    <property type="match status" value="1"/>
</dbReference>
<reference evidence="21" key="1">
    <citation type="submission" date="2017-09" db="EMBL/GenBank/DDBJ databases">
        <title>Depth-based differentiation of microbial function through sediment-hosted aquifers and enrichment of novel symbionts in the deep terrestrial subsurface.</title>
        <authorList>
            <person name="Probst A.J."/>
            <person name="Ladd B."/>
            <person name="Jarett J.K."/>
            <person name="Geller-Mcgrath D.E."/>
            <person name="Sieber C.M.K."/>
            <person name="Emerson J.B."/>
            <person name="Anantharaman K."/>
            <person name="Thomas B.C."/>
            <person name="Malmstrom R."/>
            <person name="Stieglmeier M."/>
            <person name="Klingl A."/>
            <person name="Woyke T."/>
            <person name="Ryan C.M."/>
            <person name="Banfield J.F."/>
        </authorList>
    </citation>
    <scope>NUCLEOTIDE SEQUENCE [LARGE SCALE GENOMIC DNA]</scope>
</reference>
<evidence type="ECO:0000256" key="7">
    <source>
        <dbReference type="ARBA" id="ARBA00022722"/>
    </source>
</evidence>
<accession>A0A2M6W3C9</accession>
<dbReference type="GO" id="GO:0003887">
    <property type="term" value="F:DNA-directed DNA polymerase activity"/>
    <property type="evidence" value="ECO:0007669"/>
    <property type="project" value="UniProtKB-UniRule"/>
</dbReference>
<dbReference type="FunFam" id="1.20.1060.10:FF:000001">
    <property type="entry name" value="DNA polymerase I"/>
    <property type="match status" value="1"/>
</dbReference>
<dbReference type="NCBIfam" id="TIGR00593">
    <property type="entry name" value="pola"/>
    <property type="match status" value="1"/>
</dbReference>
<evidence type="ECO:0000259" key="18">
    <source>
        <dbReference type="SMART" id="SM00475"/>
    </source>
</evidence>
<dbReference type="InterPro" id="IPR043502">
    <property type="entry name" value="DNA/RNA_pol_sf"/>
</dbReference>
<dbReference type="Gene3D" id="1.10.150.20">
    <property type="entry name" value="5' to 3' exonuclease, C-terminal subdomain"/>
    <property type="match status" value="2"/>
</dbReference>
<dbReference type="SMART" id="SM00474">
    <property type="entry name" value="35EXOc"/>
    <property type="match status" value="1"/>
</dbReference>
<dbReference type="EMBL" id="PFBX01000045">
    <property type="protein sequence ID" value="PIT87235.1"/>
    <property type="molecule type" value="Genomic_DNA"/>
</dbReference>
<keyword evidence="11 16" id="KW-0239">DNA-directed DNA polymerase</keyword>
<dbReference type="InterPro" id="IPR036279">
    <property type="entry name" value="5-3_exonuclease_C_sf"/>
</dbReference>
<dbReference type="CDD" id="cd09859">
    <property type="entry name" value="PIN_53EXO"/>
    <property type="match status" value="1"/>
</dbReference>
<dbReference type="InterPro" id="IPR012337">
    <property type="entry name" value="RNaseH-like_sf"/>
</dbReference>
<dbReference type="SUPFAM" id="SSF47807">
    <property type="entry name" value="5' to 3' exonuclease, C-terminal subdomain"/>
    <property type="match status" value="1"/>
</dbReference>
<organism evidence="20 21">
    <name type="scientific">Candidatus Magasanikbacteria bacterium CG10_big_fil_rev_8_21_14_0_10_40_10</name>
    <dbReference type="NCBI Taxonomy" id="1974648"/>
    <lineage>
        <taxon>Bacteria</taxon>
        <taxon>Candidatus Magasanikiibacteriota</taxon>
    </lineage>
</organism>